<dbReference type="Gene3D" id="3.90.180.10">
    <property type="entry name" value="Medium-chain alcohol dehydrogenases, catalytic domain"/>
    <property type="match status" value="1"/>
</dbReference>
<reference evidence="1 2" key="1">
    <citation type="journal article" date="2018" name="Front. Microbiol.">
        <title>Hydrolytic Capabilities as a Key to Environmental Success: Chitinolytic and Cellulolytic Acidobacteria From Acidic Sub-arctic Soils and Boreal Peatlands.</title>
        <authorList>
            <person name="Belova S.E."/>
            <person name="Ravin N.V."/>
            <person name="Pankratov T.A."/>
            <person name="Rakitin A.L."/>
            <person name="Ivanova A.A."/>
            <person name="Beletsky A.V."/>
            <person name="Mardanov A.V."/>
            <person name="Sinninghe Damste J.S."/>
            <person name="Dedysh S.N."/>
        </authorList>
    </citation>
    <scope>NUCLEOTIDE SEQUENCE [LARGE SCALE GENOMIC DNA]</scope>
    <source>
        <strain evidence="1 2">SBC82</strain>
    </source>
</reference>
<evidence type="ECO:0000313" key="1">
    <source>
        <dbReference type="EMBL" id="AXC15066.1"/>
    </source>
</evidence>
<dbReference type="AlphaFoldDB" id="A0A2Z5G940"/>
<dbReference type="RefSeq" id="WP_201758971.1">
    <property type="nucleotide sequence ID" value="NZ_CP030840.1"/>
</dbReference>
<keyword evidence="2" id="KW-1185">Reference proteome</keyword>
<dbReference type="KEGG" id="abas:ACPOL_5822"/>
<dbReference type="EMBL" id="CP030840">
    <property type="protein sequence ID" value="AXC15066.1"/>
    <property type="molecule type" value="Genomic_DNA"/>
</dbReference>
<dbReference type="Pfam" id="PF13602">
    <property type="entry name" value="ADH_zinc_N_2"/>
    <property type="match status" value="1"/>
</dbReference>
<proteinExistence type="predicted"/>
<organism evidence="1 2">
    <name type="scientific">Acidisarcina polymorpha</name>
    <dbReference type="NCBI Taxonomy" id="2211140"/>
    <lineage>
        <taxon>Bacteria</taxon>
        <taxon>Pseudomonadati</taxon>
        <taxon>Acidobacteriota</taxon>
        <taxon>Terriglobia</taxon>
        <taxon>Terriglobales</taxon>
        <taxon>Acidobacteriaceae</taxon>
        <taxon>Acidisarcina</taxon>
    </lineage>
</organism>
<sequence length="43" mass="4436">MCDLLAKGAINPPIAARFPLAEASAAMTLAESRTVQGKVVLLP</sequence>
<evidence type="ECO:0008006" key="3">
    <source>
        <dbReference type="Google" id="ProtNLM"/>
    </source>
</evidence>
<accession>A0A2Z5G940</accession>
<gene>
    <name evidence="1" type="ORF">ACPOL_5822</name>
</gene>
<dbReference type="Proteomes" id="UP000253606">
    <property type="component" value="Chromosome"/>
</dbReference>
<name>A0A2Z5G940_9BACT</name>
<evidence type="ECO:0000313" key="2">
    <source>
        <dbReference type="Proteomes" id="UP000253606"/>
    </source>
</evidence>
<protein>
    <recommendedName>
        <fullName evidence="3">Quinone oxidoreductase</fullName>
    </recommendedName>
</protein>